<organism evidence="9 10">
    <name type="scientific">Hyunsoonleella aquatilis</name>
    <dbReference type="NCBI Taxonomy" id="2762758"/>
    <lineage>
        <taxon>Bacteria</taxon>
        <taxon>Pseudomonadati</taxon>
        <taxon>Bacteroidota</taxon>
        <taxon>Flavobacteriia</taxon>
        <taxon>Flavobacteriales</taxon>
        <taxon>Flavobacteriaceae</taxon>
    </lineage>
</organism>
<dbReference type="InterPro" id="IPR029057">
    <property type="entry name" value="PRTase-like"/>
</dbReference>
<feature type="binding site" evidence="7">
    <location>
        <position position="211"/>
    </location>
    <ligand>
        <name>AMP</name>
        <dbReference type="ChEBI" id="CHEBI:456215"/>
    </ligand>
</feature>
<comment type="pathway">
    <text evidence="7">Purine metabolism; AMP biosynthesis via salvage pathway; AMP from ADP: step 1/1.</text>
</comment>
<dbReference type="GO" id="GO:0004017">
    <property type="term" value="F:AMP kinase activity"/>
    <property type="evidence" value="ECO:0007669"/>
    <property type="project" value="UniProtKB-UniRule"/>
</dbReference>
<dbReference type="EMBL" id="JACNMF010000004">
    <property type="protein sequence ID" value="MBC3759455.1"/>
    <property type="molecule type" value="Genomic_DNA"/>
</dbReference>
<dbReference type="NCBIfam" id="NF001381">
    <property type="entry name" value="PRK00279.1-3"/>
    <property type="match status" value="1"/>
</dbReference>
<reference evidence="9" key="1">
    <citation type="submission" date="2020-08" db="EMBL/GenBank/DDBJ databases">
        <title>Hyunsoonleella sp. strain SJ7 genome sequencing and assembly.</title>
        <authorList>
            <person name="Kim I."/>
        </authorList>
    </citation>
    <scope>NUCLEOTIDE SEQUENCE</scope>
    <source>
        <strain evidence="9">SJ7</strain>
    </source>
</reference>
<keyword evidence="7" id="KW-0067">ATP-binding</keyword>
<evidence type="ECO:0000259" key="8">
    <source>
        <dbReference type="Pfam" id="PF00156"/>
    </source>
</evidence>
<evidence type="ECO:0000313" key="10">
    <source>
        <dbReference type="Proteomes" id="UP000656244"/>
    </source>
</evidence>
<evidence type="ECO:0000256" key="1">
    <source>
        <dbReference type="ARBA" id="ARBA00022679"/>
    </source>
</evidence>
<dbReference type="NCBIfam" id="NF011101">
    <property type="entry name" value="PRK14528.1"/>
    <property type="match status" value="1"/>
</dbReference>
<dbReference type="Gene3D" id="3.40.50.300">
    <property type="entry name" value="P-loop containing nucleotide triphosphate hydrolases"/>
    <property type="match status" value="1"/>
</dbReference>
<evidence type="ECO:0000256" key="7">
    <source>
        <dbReference type="HAMAP-Rule" id="MF_00235"/>
    </source>
</evidence>
<evidence type="ECO:0000256" key="3">
    <source>
        <dbReference type="ARBA" id="ARBA00022727"/>
    </source>
</evidence>
<dbReference type="Pfam" id="PF00156">
    <property type="entry name" value="Pribosyltran"/>
    <property type="match status" value="1"/>
</dbReference>
<name>A0A923KMV1_9FLAO</name>
<feature type="binding site" evidence="7">
    <location>
        <position position="353"/>
    </location>
    <ligand>
        <name>ATP</name>
        <dbReference type="ChEBI" id="CHEBI:30616"/>
    </ligand>
</feature>
<comment type="caution">
    <text evidence="7">Lacks conserved residue(s) required for the propagation of feature annotation.</text>
</comment>
<keyword evidence="10" id="KW-1185">Reference proteome</keyword>
<keyword evidence="7" id="KW-0963">Cytoplasm</keyword>
<dbReference type="Pfam" id="PF00406">
    <property type="entry name" value="ADK"/>
    <property type="match status" value="1"/>
</dbReference>
<sequence>MIQLHDKFFKPFISAEEIETAVDRLVAEIANDFADEVPVFVGVLNGSFMFTSDFVKKYPHPCEVTFIKLASYEGLKSSEDIQRLIGLTQDLTGRTVIILEDIIDSGKTLAEVYRIFKNEKVKTLKIATLFFKPEAYKKDFKLHYVGIKIPDKFIVGYGLDYDHLGRDLPEIYQIKETQHMTNLVLFGPPGAGKGTQADFLKEKYNLVHISTGDVFRYNIKNETALGMLAKSYIDKGALVPDQVTIDMLNAEVEKNTDANGFIFDGFPRTNAQADALDELMDSKDSQINAMIALEVDDEILVERLLKRGETSGRADDADESVIRNRIKVYYAETAILKDYYTAQDKYYGVNGVGSIEEITKRLSSVIDAL</sequence>
<dbReference type="GO" id="GO:0006166">
    <property type="term" value="P:purine ribonucleoside salvage"/>
    <property type="evidence" value="ECO:0007669"/>
    <property type="project" value="InterPro"/>
</dbReference>
<feature type="region of interest" description="NMP" evidence="7">
    <location>
        <begin position="210"/>
        <end position="239"/>
    </location>
</feature>
<accession>A0A923KMV1</accession>
<dbReference type="SUPFAM" id="SSF52540">
    <property type="entry name" value="P-loop containing nucleoside triphosphate hydrolases"/>
    <property type="match status" value="1"/>
</dbReference>
<comment type="caution">
    <text evidence="9">The sequence shown here is derived from an EMBL/GenBank/DDBJ whole genome shotgun (WGS) entry which is preliminary data.</text>
</comment>
<comment type="subunit">
    <text evidence="7">Monomer.</text>
</comment>
<dbReference type="NCBIfam" id="TIGR01203">
    <property type="entry name" value="HGPRTase"/>
    <property type="match status" value="1"/>
</dbReference>
<dbReference type="InterPro" id="IPR005904">
    <property type="entry name" value="Hxn_phspho_trans"/>
</dbReference>
<keyword evidence="2" id="KW-0479">Metal-binding</keyword>
<dbReference type="GO" id="GO:0004422">
    <property type="term" value="F:hypoxanthine phosphoribosyltransferase activity"/>
    <property type="evidence" value="ECO:0007669"/>
    <property type="project" value="InterPro"/>
</dbReference>
<dbReference type="CDD" id="cd06223">
    <property type="entry name" value="PRTases_typeI"/>
    <property type="match status" value="1"/>
</dbReference>
<keyword evidence="1 7" id="KW-0808">Transferase</keyword>
<feature type="binding site" evidence="7">
    <location>
        <position position="325"/>
    </location>
    <ligand>
        <name>AMP</name>
        <dbReference type="ChEBI" id="CHEBI:456215"/>
    </ligand>
</feature>
<dbReference type="Proteomes" id="UP000656244">
    <property type="component" value="Unassembled WGS sequence"/>
</dbReference>
<dbReference type="PANTHER" id="PTHR23359">
    <property type="entry name" value="NUCLEOTIDE KINASE"/>
    <property type="match status" value="1"/>
</dbReference>
<evidence type="ECO:0000256" key="2">
    <source>
        <dbReference type="ARBA" id="ARBA00022723"/>
    </source>
</evidence>
<evidence type="ECO:0000256" key="6">
    <source>
        <dbReference type="ARBA" id="ARBA00022842"/>
    </source>
</evidence>
<feature type="domain" description="Phosphoribosyltransferase" evidence="8">
    <location>
        <begin position="16"/>
        <end position="161"/>
    </location>
</feature>
<dbReference type="HAMAP" id="MF_00235">
    <property type="entry name" value="Adenylate_kinase_Adk"/>
    <property type="match status" value="1"/>
</dbReference>
<dbReference type="NCBIfam" id="NF011104">
    <property type="entry name" value="PRK14531.1"/>
    <property type="match status" value="1"/>
</dbReference>
<feature type="binding site" evidence="7">
    <location>
        <position position="313"/>
    </location>
    <ligand>
        <name>AMP</name>
        <dbReference type="ChEBI" id="CHEBI:456215"/>
    </ligand>
</feature>
<dbReference type="PROSITE" id="PS00113">
    <property type="entry name" value="ADENYLATE_KINASE"/>
    <property type="match status" value="1"/>
</dbReference>
<dbReference type="GO" id="GO:0046872">
    <property type="term" value="F:metal ion binding"/>
    <property type="evidence" value="ECO:0007669"/>
    <property type="project" value="UniProtKB-KW"/>
</dbReference>
<dbReference type="InterPro" id="IPR000836">
    <property type="entry name" value="PRTase_dom"/>
</dbReference>
<protein>
    <recommendedName>
        <fullName evidence="7">Adenylate kinase</fullName>
        <shortName evidence="7">AK</shortName>
        <ecNumber evidence="7">2.7.4.3</ecNumber>
    </recommendedName>
    <alternativeName>
        <fullName evidence="7">ATP-AMP transphosphorylase</fullName>
    </alternativeName>
    <alternativeName>
        <fullName evidence="7">ATP:AMP phosphotransferase</fullName>
    </alternativeName>
    <alternativeName>
        <fullName evidence="7">Adenylate monophosphate kinase</fullName>
    </alternativeName>
</protein>
<evidence type="ECO:0000313" key="9">
    <source>
        <dbReference type="EMBL" id="MBC3759455.1"/>
    </source>
</evidence>
<dbReference type="Gene3D" id="3.40.50.2020">
    <property type="match status" value="1"/>
</dbReference>
<dbReference type="NCBIfam" id="NF011100">
    <property type="entry name" value="PRK14527.1"/>
    <property type="match status" value="1"/>
</dbReference>
<dbReference type="InterPro" id="IPR027417">
    <property type="entry name" value="P-loop_NTPase"/>
</dbReference>
<dbReference type="GO" id="GO:0005524">
    <property type="term" value="F:ATP binding"/>
    <property type="evidence" value="ECO:0007669"/>
    <property type="project" value="UniProtKB-UniRule"/>
</dbReference>
<dbReference type="SUPFAM" id="SSF53271">
    <property type="entry name" value="PRTase-like"/>
    <property type="match status" value="1"/>
</dbReference>
<keyword evidence="3 7" id="KW-0545">Nucleotide biosynthesis</keyword>
<dbReference type="GO" id="GO:0005737">
    <property type="term" value="C:cytoplasm"/>
    <property type="evidence" value="ECO:0007669"/>
    <property type="project" value="UniProtKB-SubCell"/>
</dbReference>
<dbReference type="InterPro" id="IPR033690">
    <property type="entry name" value="Adenylat_kinase_CS"/>
</dbReference>
<feature type="binding site" evidence="7">
    <location>
        <begin position="190"/>
        <end position="195"/>
    </location>
    <ligand>
        <name>ATP</name>
        <dbReference type="ChEBI" id="CHEBI:30616"/>
    </ligand>
</feature>
<keyword evidence="4 7" id="KW-0547">Nucleotide-binding</keyword>
<comment type="similarity">
    <text evidence="7">Belongs to the adenylate kinase family.</text>
</comment>
<comment type="subcellular location">
    <subcellularLocation>
        <location evidence="7">Cytoplasm</location>
    </subcellularLocation>
</comment>
<proteinExistence type="inferred from homology"/>
<keyword evidence="6" id="KW-0460">Magnesium</keyword>
<feature type="binding site" evidence="7">
    <location>
        <begin position="265"/>
        <end position="268"/>
    </location>
    <ligand>
        <name>AMP</name>
        <dbReference type="ChEBI" id="CHEBI:456215"/>
    </ligand>
</feature>
<gene>
    <name evidence="7" type="primary">adk</name>
    <name evidence="9" type="ORF">H7U19_13630</name>
</gene>
<dbReference type="NCBIfam" id="NF011105">
    <property type="entry name" value="PRK14532.1"/>
    <property type="match status" value="1"/>
</dbReference>
<feature type="binding site" evidence="7">
    <location>
        <begin position="237"/>
        <end position="239"/>
    </location>
    <ligand>
        <name>AMP</name>
        <dbReference type="ChEBI" id="CHEBI:456215"/>
    </ligand>
</feature>
<evidence type="ECO:0000256" key="5">
    <source>
        <dbReference type="ARBA" id="ARBA00022777"/>
    </source>
</evidence>
<keyword evidence="5 7" id="KW-0418">Kinase</keyword>
<comment type="function">
    <text evidence="7">Catalyzes the reversible transfer of the terminal phosphate group between ATP and AMP. Plays an important role in cellular energy homeostasis and in adenine nucleotide metabolism.</text>
</comment>
<evidence type="ECO:0000256" key="4">
    <source>
        <dbReference type="ARBA" id="ARBA00022741"/>
    </source>
</evidence>
<dbReference type="PRINTS" id="PR00094">
    <property type="entry name" value="ADENYLTKNASE"/>
</dbReference>
<dbReference type="EC" id="2.7.4.3" evidence="7"/>
<dbReference type="AlphaFoldDB" id="A0A923KMV1"/>
<dbReference type="CDD" id="cd01428">
    <property type="entry name" value="ADK"/>
    <property type="match status" value="1"/>
</dbReference>
<dbReference type="InterPro" id="IPR000850">
    <property type="entry name" value="Adenylat/UMP-CMP_kin"/>
</dbReference>
<feature type="binding site" evidence="7">
    <location>
        <position position="307"/>
    </location>
    <ligand>
        <name>ATP</name>
        <dbReference type="ChEBI" id="CHEBI:30616"/>
    </ligand>
</feature>
<comment type="domain">
    <text evidence="7">Consists of three domains, a large central CORE domain and two small peripheral domains, NMPbind and LID, which undergo movements during catalysis. The LID domain closes over the site of phosphoryl transfer upon ATP binding. Assembling and dissambling the active center during each catalytic cycle provides an effective means to prevent ATP hydrolysis.</text>
</comment>
<feature type="binding site" evidence="7">
    <location>
        <position position="272"/>
    </location>
    <ligand>
        <name>AMP</name>
        <dbReference type="ChEBI" id="CHEBI:456215"/>
    </ligand>
</feature>
<feature type="binding site" evidence="7">
    <location>
        <position position="216"/>
    </location>
    <ligand>
        <name>AMP</name>
        <dbReference type="ChEBI" id="CHEBI:456215"/>
    </ligand>
</feature>
<comment type="catalytic activity">
    <reaction evidence="7">
        <text>AMP + ATP = 2 ADP</text>
        <dbReference type="Rhea" id="RHEA:12973"/>
        <dbReference type="ChEBI" id="CHEBI:30616"/>
        <dbReference type="ChEBI" id="CHEBI:456215"/>
        <dbReference type="ChEBI" id="CHEBI:456216"/>
        <dbReference type="EC" id="2.7.4.3"/>
    </reaction>
</comment>
<dbReference type="RefSeq" id="WP_186563280.1">
    <property type="nucleotide sequence ID" value="NZ_JACNMF010000004.1"/>
</dbReference>
<dbReference type="GO" id="GO:0044209">
    <property type="term" value="P:AMP salvage"/>
    <property type="evidence" value="ECO:0007669"/>
    <property type="project" value="UniProtKB-UniRule"/>
</dbReference>